<comment type="catalytic activity">
    <reaction evidence="1">
        <text>S-ubiquitinyl-[E2 ubiquitin-conjugating enzyme]-L-cysteine + [acceptor protein]-L-lysine = [E2 ubiquitin-conjugating enzyme]-L-cysteine + N(6)-ubiquitinyl-[acceptor protein]-L-lysine.</text>
        <dbReference type="EC" id="2.3.2.27"/>
    </reaction>
</comment>
<keyword evidence="6 9" id="KW-0863">Zinc-finger</keyword>
<evidence type="ECO:0000256" key="5">
    <source>
        <dbReference type="ARBA" id="ARBA00022723"/>
    </source>
</evidence>
<keyword evidence="8" id="KW-0862">Zinc</keyword>
<proteinExistence type="predicted"/>
<keyword evidence="7" id="KW-0833">Ubl conjugation pathway</keyword>
<dbReference type="SUPFAM" id="SSF57850">
    <property type="entry name" value="RING/U-box"/>
    <property type="match status" value="1"/>
</dbReference>
<dbReference type="PANTHER" id="PTHR46913:SF19">
    <property type="entry name" value="RING-TYPE E3 UBIQUITIN TRANSFERASE"/>
    <property type="match status" value="1"/>
</dbReference>
<evidence type="ECO:0000256" key="1">
    <source>
        <dbReference type="ARBA" id="ARBA00000900"/>
    </source>
</evidence>
<sequence>MAFLPRKLLPLQHHNEHMITNSPGPGPGPGPAPSPSLIQPSLSLPITPKLPFPLIPIRDEGFHMNVLRLGMILIASTLGIMMLLCTVSLIRRSCCSRRRRNAPILFHVNGDSGVLGSDFDDDEGPLVHHPVWFIRTVGLQQSVIDSITVFVYRKGERLIDGTECSVCLGEFQENDTLRLLPKCSHAFHVPCIDTWLRSHQNCPLCRAPVLSDSSAAAPAAAGTEMIVTEADSTGSGENQEMENLDYGESSSVRITGDEDGEAIEKMNMQRDAVRRSVSMDSSSMICDLDSSKGSGGSSSSRIYKLASIAFQKRPRKCSSSTHTRSRSSSLPL</sequence>
<name>A0ABU6S7U7_9FABA</name>
<dbReference type="EC" id="2.3.2.27" evidence="3"/>
<feature type="region of interest" description="Disordered" evidence="10">
    <location>
        <begin position="16"/>
        <end position="38"/>
    </location>
</feature>
<dbReference type="Proteomes" id="UP001341840">
    <property type="component" value="Unassembled WGS sequence"/>
</dbReference>
<dbReference type="InterPro" id="IPR044600">
    <property type="entry name" value="ATL1/ATL16-like"/>
</dbReference>
<gene>
    <name evidence="13" type="ORF">PIB30_017063</name>
</gene>
<dbReference type="InterPro" id="IPR013083">
    <property type="entry name" value="Znf_RING/FYVE/PHD"/>
</dbReference>
<evidence type="ECO:0000256" key="2">
    <source>
        <dbReference type="ARBA" id="ARBA00004906"/>
    </source>
</evidence>
<evidence type="ECO:0000256" key="8">
    <source>
        <dbReference type="ARBA" id="ARBA00022833"/>
    </source>
</evidence>
<keyword evidence="11" id="KW-0472">Membrane</keyword>
<evidence type="ECO:0000313" key="14">
    <source>
        <dbReference type="Proteomes" id="UP001341840"/>
    </source>
</evidence>
<evidence type="ECO:0000256" key="7">
    <source>
        <dbReference type="ARBA" id="ARBA00022786"/>
    </source>
</evidence>
<dbReference type="SMART" id="SM00184">
    <property type="entry name" value="RING"/>
    <property type="match status" value="1"/>
</dbReference>
<keyword evidence="11" id="KW-1133">Transmembrane helix</keyword>
<comment type="caution">
    <text evidence="13">The sequence shown here is derived from an EMBL/GenBank/DDBJ whole genome shotgun (WGS) entry which is preliminary data.</text>
</comment>
<evidence type="ECO:0000259" key="12">
    <source>
        <dbReference type="PROSITE" id="PS50089"/>
    </source>
</evidence>
<evidence type="ECO:0000256" key="6">
    <source>
        <dbReference type="ARBA" id="ARBA00022771"/>
    </source>
</evidence>
<keyword evidence="14" id="KW-1185">Reference proteome</keyword>
<dbReference type="PANTHER" id="PTHR46913">
    <property type="entry name" value="RING-H2 FINGER PROTEIN ATL16"/>
    <property type="match status" value="1"/>
</dbReference>
<reference evidence="13 14" key="1">
    <citation type="journal article" date="2023" name="Plants (Basel)">
        <title>Bridging the Gap: Combining Genomics and Transcriptomics Approaches to Understand Stylosanthes scabra, an Orphan Legume from the Brazilian Caatinga.</title>
        <authorList>
            <person name="Ferreira-Neto J.R.C."/>
            <person name="da Silva M.D."/>
            <person name="Binneck E."/>
            <person name="de Melo N.F."/>
            <person name="da Silva R.H."/>
            <person name="de Melo A.L.T.M."/>
            <person name="Pandolfi V."/>
            <person name="Bustamante F.O."/>
            <person name="Brasileiro-Vidal A.C."/>
            <person name="Benko-Iseppon A.M."/>
        </authorList>
    </citation>
    <scope>NUCLEOTIDE SEQUENCE [LARGE SCALE GENOMIC DNA]</scope>
    <source>
        <tissue evidence="13">Leaves</tissue>
    </source>
</reference>
<evidence type="ECO:0000256" key="9">
    <source>
        <dbReference type="PROSITE-ProRule" id="PRU00175"/>
    </source>
</evidence>
<dbReference type="CDD" id="cd16461">
    <property type="entry name" value="RING-H2_EL5-like"/>
    <property type="match status" value="1"/>
</dbReference>
<accession>A0ABU6S7U7</accession>
<keyword evidence="4" id="KW-0808">Transferase</keyword>
<organism evidence="13 14">
    <name type="scientific">Stylosanthes scabra</name>
    <dbReference type="NCBI Taxonomy" id="79078"/>
    <lineage>
        <taxon>Eukaryota</taxon>
        <taxon>Viridiplantae</taxon>
        <taxon>Streptophyta</taxon>
        <taxon>Embryophyta</taxon>
        <taxon>Tracheophyta</taxon>
        <taxon>Spermatophyta</taxon>
        <taxon>Magnoliopsida</taxon>
        <taxon>eudicotyledons</taxon>
        <taxon>Gunneridae</taxon>
        <taxon>Pentapetalae</taxon>
        <taxon>rosids</taxon>
        <taxon>fabids</taxon>
        <taxon>Fabales</taxon>
        <taxon>Fabaceae</taxon>
        <taxon>Papilionoideae</taxon>
        <taxon>50 kb inversion clade</taxon>
        <taxon>dalbergioids sensu lato</taxon>
        <taxon>Dalbergieae</taxon>
        <taxon>Pterocarpus clade</taxon>
        <taxon>Stylosanthes</taxon>
    </lineage>
</organism>
<dbReference type="EMBL" id="JASCZI010060464">
    <property type="protein sequence ID" value="MED6132211.1"/>
    <property type="molecule type" value="Genomic_DNA"/>
</dbReference>
<evidence type="ECO:0000256" key="4">
    <source>
        <dbReference type="ARBA" id="ARBA00022679"/>
    </source>
</evidence>
<evidence type="ECO:0000256" key="3">
    <source>
        <dbReference type="ARBA" id="ARBA00012483"/>
    </source>
</evidence>
<evidence type="ECO:0000313" key="13">
    <source>
        <dbReference type="EMBL" id="MED6132211.1"/>
    </source>
</evidence>
<feature type="compositionally biased region" description="Pro residues" evidence="10">
    <location>
        <begin position="24"/>
        <end position="34"/>
    </location>
</feature>
<feature type="transmembrane region" description="Helical" evidence="11">
    <location>
        <begin position="69"/>
        <end position="90"/>
    </location>
</feature>
<dbReference type="Pfam" id="PF13639">
    <property type="entry name" value="zf-RING_2"/>
    <property type="match status" value="1"/>
</dbReference>
<feature type="domain" description="RING-type" evidence="12">
    <location>
        <begin position="164"/>
        <end position="206"/>
    </location>
</feature>
<keyword evidence="11" id="KW-0812">Transmembrane</keyword>
<dbReference type="SMART" id="SM01197">
    <property type="entry name" value="FANCL_C"/>
    <property type="match status" value="1"/>
</dbReference>
<protein>
    <recommendedName>
        <fullName evidence="3">RING-type E3 ubiquitin transferase</fullName>
        <ecNumber evidence="3">2.3.2.27</ecNumber>
    </recommendedName>
</protein>
<evidence type="ECO:0000256" key="10">
    <source>
        <dbReference type="SAM" id="MobiDB-lite"/>
    </source>
</evidence>
<dbReference type="InterPro" id="IPR001841">
    <property type="entry name" value="Znf_RING"/>
</dbReference>
<comment type="pathway">
    <text evidence="2">Protein modification; protein ubiquitination.</text>
</comment>
<keyword evidence="5" id="KW-0479">Metal-binding</keyword>
<evidence type="ECO:0000256" key="11">
    <source>
        <dbReference type="SAM" id="Phobius"/>
    </source>
</evidence>
<dbReference type="PROSITE" id="PS50089">
    <property type="entry name" value="ZF_RING_2"/>
    <property type="match status" value="1"/>
</dbReference>
<dbReference type="Gene3D" id="3.30.40.10">
    <property type="entry name" value="Zinc/RING finger domain, C3HC4 (zinc finger)"/>
    <property type="match status" value="1"/>
</dbReference>